<dbReference type="Pfam" id="PF05159">
    <property type="entry name" value="Capsule_synth"/>
    <property type="match status" value="1"/>
</dbReference>
<dbReference type="Proteomes" id="UP001629244">
    <property type="component" value="Unassembled WGS sequence"/>
</dbReference>
<sequence>MASAALDRADDSAPVPVAGSHTGAVSVHAKRHFLFLQGLPGPFFRRLGAALRARGARVSRVNFNGGDVVDWFGQGARSYRGSLAQWPEWLDRFVASHGVTDIVVFGDLRPIHREARILANRLGLQFFAFEEGYLRPNHVTLERGGVNGHSSFPRSLRAAHMLAASTLGREEEIPVENSFPRRARQSALYYAATQCAAAFFPEYRTHRHASPVREGKAWLRRLWRRRRERRDSLDAMLSLAGRPFFLFPLQLEGDAQIRFHSPFESMRDALERVLTSFRTAPEGVSLLVKQHPLDPDVDNWRRIVSDAVAELGLTGRVVFVERYDLAPLLEVARGIVTVNSSVGPLALAAGVPVNTMGTAIYDMPGVTADMPLDDFWHAPPPVDPDNFALFCRALRAKCLVNGGFHGGAALDLLVRSSVARLMGG</sequence>
<reference evidence="1 2" key="1">
    <citation type="submission" date="2024-06" db="EMBL/GenBank/DDBJ databases">
        <authorList>
            <person name="Kaempfer P."/>
            <person name="Viver T."/>
        </authorList>
    </citation>
    <scope>NUCLEOTIDE SEQUENCE [LARGE SCALE GENOMIC DNA]</scope>
    <source>
        <strain evidence="1 2">ST-64</strain>
    </source>
</reference>
<evidence type="ECO:0000313" key="2">
    <source>
        <dbReference type="Proteomes" id="UP001629244"/>
    </source>
</evidence>
<proteinExistence type="predicted"/>
<evidence type="ECO:0000313" key="1">
    <source>
        <dbReference type="EMBL" id="MFL9840403.1"/>
    </source>
</evidence>
<gene>
    <name evidence="1" type="ORF">ABS767_05455</name>
</gene>
<protein>
    <submittedName>
        <fullName evidence="1">Capsular biosynthesis protein</fullName>
    </submittedName>
</protein>
<name>A0ABW8YJH0_9SPHN</name>
<accession>A0ABW8YJH0</accession>
<dbReference type="CDD" id="cd16441">
    <property type="entry name" value="beta_Kdo_transferase_KpsS"/>
    <property type="match status" value="1"/>
</dbReference>
<organism evidence="1 2">
    <name type="scientific">Sphingomonas plantiphila</name>
    <dbReference type="NCBI Taxonomy" id="3163295"/>
    <lineage>
        <taxon>Bacteria</taxon>
        <taxon>Pseudomonadati</taxon>
        <taxon>Pseudomonadota</taxon>
        <taxon>Alphaproteobacteria</taxon>
        <taxon>Sphingomonadales</taxon>
        <taxon>Sphingomonadaceae</taxon>
        <taxon>Sphingomonas</taxon>
    </lineage>
</organism>
<keyword evidence="2" id="KW-1185">Reference proteome</keyword>
<dbReference type="EMBL" id="JBELQC010000001">
    <property type="protein sequence ID" value="MFL9840403.1"/>
    <property type="molecule type" value="Genomic_DNA"/>
</dbReference>
<dbReference type="RefSeq" id="WP_408077342.1">
    <property type="nucleotide sequence ID" value="NZ_JBELQC010000001.1"/>
</dbReference>
<dbReference type="InterPro" id="IPR007833">
    <property type="entry name" value="Capsule_polysaccharide_synth"/>
</dbReference>
<comment type="caution">
    <text evidence="1">The sequence shown here is derived from an EMBL/GenBank/DDBJ whole genome shotgun (WGS) entry which is preliminary data.</text>
</comment>